<comment type="caution">
    <text evidence="2">The sequence shown here is derived from an EMBL/GenBank/DDBJ whole genome shotgun (WGS) entry which is preliminary data.</text>
</comment>
<dbReference type="InterPro" id="IPR038071">
    <property type="entry name" value="UROD/MetE-like_sf"/>
</dbReference>
<name>A0A644WEC4_9ZZZZ</name>
<proteinExistence type="predicted"/>
<dbReference type="Pfam" id="PF01208">
    <property type="entry name" value="URO-D"/>
    <property type="match status" value="1"/>
</dbReference>
<dbReference type="PANTHER" id="PTHR47099">
    <property type="entry name" value="METHYLCOBAMIDE:COM METHYLTRANSFERASE MTBA"/>
    <property type="match status" value="1"/>
</dbReference>
<dbReference type="AlphaFoldDB" id="A0A644WEC4"/>
<sequence length="335" mass="36213">MNATEWLNALRETAQKPAIPILSFPSVSLLGINVQELVSSEDLQAGGMKAISERVPSGAAVSMMDLSVEAEAFGSAVRFDPMDVPAVTNIIVHNEAEARTLEVPPVGAGRTGLYISAIAKAARLIQDRPVFAGMIGPFSLSGRLLGVSETLLYCYDDPELVEIVMEKATRFLIDYALAYKQTGALGVVIAEPLTGLLSPALAQEVSHPFVKQIIDAVQDENFLVVYHNCGDSASKMVDSLVKLGARAYHFGNKANMLEVMRQLPAEIIGMGNVDPSSQFRNGTPQSIYESTTNLLRECGHFRNFVPSSGCDIPPATPWENIDAFFAAVEDFYKTV</sequence>
<accession>A0A644WEC4</accession>
<keyword evidence="2" id="KW-0456">Lyase</keyword>
<dbReference type="Gene3D" id="3.20.20.210">
    <property type="match status" value="1"/>
</dbReference>
<dbReference type="SUPFAM" id="SSF51726">
    <property type="entry name" value="UROD/MetE-like"/>
    <property type="match status" value="1"/>
</dbReference>
<protein>
    <submittedName>
        <fullName evidence="2">Uroporphyrinogen decarboxylase</fullName>
        <ecNumber evidence="2">4.1.1.37</ecNumber>
    </submittedName>
</protein>
<dbReference type="GO" id="GO:0006779">
    <property type="term" value="P:porphyrin-containing compound biosynthetic process"/>
    <property type="evidence" value="ECO:0007669"/>
    <property type="project" value="InterPro"/>
</dbReference>
<dbReference type="InterPro" id="IPR000257">
    <property type="entry name" value="Uroporphyrinogen_deCOase"/>
</dbReference>
<dbReference type="GO" id="GO:0004853">
    <property type="term" value="F:uroporphyrinogen decarboxylase activity"/>
    <property type="evidence" value="ECO:0007669"/>
    <property type="project" value="UniProtKB-EC"/>
</dbReference>
<dbReference type="EMBL" id="VSSQ01000846">
    <property type="protein sequence ID" value="MPM02122.1"/>
    <property type="molecule type" value="Genomic_DNA"/>
</dbReference>
<gene>
    <name evidence="2" type="primary">hemE_10</name>
    <name evidence="2" type="ORF">SDC9_48367</name>
</gene>
<dbReference type="EC" id="4.1.1.37" evidence="2"/>
<reference evidence="2" key="1">
    <citation type="submission" date="2019-08" db="EMBL/GenBank/DDBJ databases">
        <authorList>
            <person name="Kucharzyk K."/>
            <person name="Murdoch R.W."/>
            <person name="Higgins S."/>
            <person name="Loffler F."/>
        </authorList>
    </citation>
    <scope>NUCLEOTIDE SEQUENCE</scope>
</reference>
<evidence type="ECO:0000259" key="1">
    <source>
        <dbReference type="Pfam" id="PF01208"/>
    </source>
</evidence>
<evidence type="ECO:0000313" key="2">
    <source>
        <dbReference type="EMBL" id="MPM02122.1"/>
    </source>
</evidence>
<dbReference type="InterPro" id="IPR052024">
    <property type="entry name" value="Methanogen_methyltrans"/>
</dbReference>
<dbReference type="PANTHER" id="PTHR47099:SF1">
    <property type="entry name" value="METHYLCOBAMIDE:COM METHYLTRANSFERASE MTBA"/>
    <property type="match status" value="1"/>
</dbReference>
<organism evidence="2">
    <name type="scientific">bioreactor metagenome</name>
    <dbReference type="NCBI Taxonomy" id="1076179"/>
    <lineage>
        <taxon>unclassified sequences</taxon>
        <taxon>metagenomes</taxon>
        <taxon>ecological metagenomes</taxon>
    </lineage>
</organism>
<dbReference type="CDD" id="cd03465">
    <property type="entry name" value="URO-D_like"/>
    <property type="match status" value="1"/>
</dbReference>
<feature type="domain" description="Uroporphyrinogen decarboxylase (URO-D)" evidence="1">
    <location>
        <begin position="31"/>
        <end position="330"/>
    </location>
</feature>